<dbReference type="AlphaFoldDB" id="A0A356LDU3"/>
<organism evidence="1 2">
    <name type="scientific">Advenella kashmirensis</name>
    <dbReference type="NCBI Taxonomy" id="310575"/>
    <lineage>
        <taxon>Bacteria</taxon>
        <taxon>Pseudomonadati</taxon>
        <taxon>Pseudomonadota</taxon>
        <taxon>Betaproteobacteria</taxon>
        <taxon>Burkholderiales</taxon>
        <taxon>Alcaligenaceae</taxon>
    </lineage>
</organism>
<protein>
    <submittedName>
        <fullName evidence="1">Uncharacterized protein</fullName>
    </submittedName>
</protein>
<name>A0A356LDU3_9BURK</name>
<proteinExistence type="predicted"/>
<reference evidence="1 2" key="1">
    <citation type="journal article" date="2018" name="Nat. Biotechnol.">
        <title>A standardized bacterial taxonomy based on genome phylogeny substantially revises the tree of life.</title>
        <authorList>
            <person name="Parks D.H."/>
            <person name="Chuvochina M."/>
            <person name="Waite D.W."/>
            <person name="Rinke C."/>
            <person name="Skarshewski A."/>
            <person name="Chaumeil P.A."/>
            <person name="Hugenholtz P."/>
        </authorList>
    </citation>
    <scope>NUCLEOTIDE SEQUENCE [LARGE SCALE GENOMIC DNA]</scope>
    <source>
        <strain evidence="1">UBA10707</strain>
    </source>
</reference>
<dbReference type="EMBL" id="DOEK01000016">
    <property type="protein sequence ID" value="HBP29112.1"/>
    <property type="molecule type" value="Genomic_DNA"/>
</dbReference>
<sequence>MASAAERKRVYQHRLIAVTLTRSLLNAMLSYRLFIWRRHLQLWQVTVDAARTLLTTCTGVPENDTLPTDRDRRWGAIFLKVDVSAKAADRTKFQLACWPPFSLSAQSRRLAADVPVSCKSGGLLFVIRIPYNPFGQLQSVGACTTLPIRSHDPIA</sequence>
<gene>
    <name evidence="1" type="ORF">DD666_06830</name>
</gene>
<accession>A0A356LDU3</accession>
<dbReference type="Proteomes" id="UP000264036">
    <property type="component" value="Unassembled WGS sequence"/>
</dbReference>
<evidence type="ECO:0000313" key="2">
    <source>
        <dbReference type="Proteomes" id="UP000264036"/>
    </source>
</evidence>
<comment type="caution">
    <text evidence="1">The sequence shown here is derived from an EMBL/GenBank/DDBJ whole genome shotgun (WGS) entry which is preliminary data.</text>
</comment>
<evidence type="ECO:0000313" key="1">
    <source>
        <dbReference type="EMBL" id="HBP29112.1"/>
    </source>
</evidence>